<dbReference type="OrthoDB" id="9936669at2"/>
<feature type="transmembrane region" description="Helical" evidence="1">
    <location>
        <begin position="228"/>
        <end position="247"/>
    </location>
</feature>
<dbReference type="SUPFAM" id="SSF103473">
    <property type="entry name" value="MFS general substrate transporter"/>
    <property type="match status" value="1"/>
</dbReference>
<dbReference type="KEGG" id="crc:A33Y_030"/>
<organism evidence="2 3">
    <name type="scientific">Candidatus Carsonella ruddii CS isolate Thao2000</name>
    <dbReference type="NCBI Taxonomy" id="1202537"/>
    <lineage>
        <taxon>Bacteria</taxon>
        <taxon>Pseudomonadati</taxon>
        <taxon>Pseudomonadota</taxon>
        <taxon>Gammaproteobacteria</taxon>
        <taxon>Oceanospirillales</taxon>
        <taxon>Halomonadaceae</taxon>
        <taxon>Zymobacter group</taxon>
        <taxon>Candidatus Carsonella</taxon>
    </lineage>
</organism>
<feature type="transmembrane region" description="Helical" evidence="1">
    <location>
        <begin position="194"/>
        <end position="216"/>
    </location>
</feature>
<dbReference type="EMBL" id="CP003542">
    <property type="protein sequence ID" value="AFP83694.1"/>
    <property type="molecule type" value="Genomic_DNA"/>
</dbReference>
<evidence type="ECO:0000313" key="2">
    <source>
        <dbReference type="EMBL" id="AFP83694.1"/>
    </source>
</evidence>
<evidence type="ECO:0000313" key="3">
    <source>
        <dbReference type="Proteomes" id="UP000003931"/>
    </source>
</evidence>
<accession>J7GT62</accession>
<dbReference type="Proteomes" id="UP000003931">
    <property type="component" value="Chromosome"/>
</dbReference>
<dbReference type="STRING" id="1202537.A33Y_030"/>
<dbReference type="PATRIC" id="fig|1202537.3.peg.29"/>
<keyword evidence="1" id="KW-1133">Transmembrane helix</keyword>
<reference evidence="2 3" key="1">
    <citation type="journal article" date="2012" name="Mol. Biol. Evol.">
        <title>Genome reduction and co-evolution between the primary and secondary bacterial symbionts of psyllids.</title>
        <authorList>
            <person name="Sloan D.B."/>
            <person name="Moran N.A."/>
        </authorList>
    </citation>
    <scope>NUCLEOTIDE SEQUENCE [LARGE SCALE GENOMIC DNA]</scope>
    <source>
        <strain evidence="2 3">CS</strain>
    </source>
</reference>
<dbReference type="RefSeq" id="WP_014886995.1">
    <property type="nucleotide sequence ID" value="NC_018415.1"/>
</dbReference>
<evidence type="ECO:0000256" key="1">
    <source>
        <dbReference type="SAM" id="Phobius"/>
    </source>
</evidence>
<feature type="transmembrane region" description="Helical" evidence="1">
    <location>
        <begin position="253"/>
        <end position="271"/>
    </location>
</feature>
<feature type="transmembrane region" description="Helical" evidence="1">
    <location>
        <begin position="278"/>
        <end position="298"/>
    </location>
</feature>
<dbReference type="InterPro" id="IPR036259">
    <property type="entry name" value="MFS_trans_sf"/>
</dbReference>
<feature type="transmembrane region" description="Helical" evidence="1">
    <location>
        <begin position="71"/>
        <end position="97"/>
    </location>
</feature>
<proteinExistence type="predicted"/>
<feature type="transmembrane region" description="Helical" evidence="1">
    <location>
        <begin position="129"/>
        <end position="146"/>
    </location>
</feature>
<name>J7GT62_CARRU</name>
<feature type="transmembrane region" description="Helical" evidence="1">
    <location>
        <begin position="7"/>
        <end position="32"/>
    </location>
</feature>
<dbReference type="AlphaFoldDB" id="J7GT62"/>
<sequence length="360" mass="44008">MNKKILIYFLLTFVICFFNNSISSLISIKFSFFYEKKLISVLFNLFYYSGYTISSIIFLNKKKIKKTINYLSLLIYLLLFLTFFEIITNSLFIIIILKFLNGYLFYNISNVIEYCICKFEKKIFNFYNSIFYFSFFLNQYVNFFFIKNYNYNYKLFYIILIFIILIFIKIFFFLEDFEMINKNVLNFKNIKNFNKITIILFLTLNYILYSLCNYFFSIYNEKYNDENFFLTTIFFSGGFSYLSIKLINLNKKNIILLFLIIYLMILLYIEYNYNKCHYMTIFLFFLSFFCFPIYFISLNLLNEDKNNENNIIFSFFNSIFNSINLICTNIDKKNIFFFFILSKIITFILLILIIYFYEDL</sequence>
<keyword evidence="1" id="KW-0812">Transmembrane</keyword>
<protein>
    <submittedName>
        <fullName evidence="2">Uncharacterized protein</fullName>
    </submittedName>
</protein>
<keyword evidence="1" id="KW-0472">Membrane</keyword>
<feature type="transmembrane region" description="Helical" evidence="1">
    <location>
        <begin position="335"/>
        <end position="357"/>
    </location>
</feature>
<gene>
    <name evidence="2" type="ORF">A33Y_030</name>
</gene>
<feature type="transmembrane region" description="Helical" evidence="1">
    <location>
        <begin position="38"/>
        <end position="59"/>
    </location>
</feature>
<feature type="transmembrane region" description="Helical" evidence="1">
    <location>
        <begin position="155"/>
        <end position="174"/>
    </location>
</feature>
<dbReference type="HOGENOM" id="CLU_760093_0_0_6"/>